<keyword evidence="1" id="KW-0472">Membrane</keyword>
<evidence type="ECO:0000313" key="3">
    <source>
        <dbReference type="Proteomes" id="UP000838756"/>
    </source>
</evidence>
<keyword evidence="1" id="KW-0812">Transmembrane</keyword>
<dbReference type="AlphaFoldDB" id="A0A8S4R1P4"/>
<proteinExistence type="predicted"/>
<feature type="non-terminal residue" evidence="2">
    <location>
        <position position="1"/>
    </location>
</feature>
<protein>
    <submittedName>
        <fullName evidence="2">Jg9314 protein</fullName>
    </submittedName>
</protein>
<keyword evidence="1" id="KW-1133">Transmembrane helix</keyword>
<accession>A0A8S4R1P4</accession>
<reference evidence="2" key="1">
    <citation type="submission" date="2022-03" db="EMBL/GenBank/DDBJ databases">
        <authorList>
            <person name="Lindestad O."/>
        </authorList>
    </citation>
    <scope>NUCLEOTIDE SEQUENCE</scope>
</reference>
<name>A0A8S4R1P4_9NEOP</name>
<organism evidence="2 3">
    <name type="scientific">Pararge aegeria aegeria</name>
    <dbReference type="NCBI Taxonomy" id="348720"/>
    <lineage>
        <taxon>Eukaryota</taxon>
        <taxon>Metazoa</taxon>
        <taxon>Ecdysozoa</taxon>
        <taxon>Arthropoda</taxon>
        <taxon>Hexapoda</taxon>
        <taxon>Insecta</taxon>
        <taxon>Pterygota</taxon>
        <taxon>Neoptera</taxon>
        <taxon>Endopterygota</taxon>
        <taxon>Lepidoptera</taxon>
        <taxon>Glossata</taxon>
        <taxon>Ditrysia</taxon>
        <taxon>Papilionoidea</taxon>
        <taxon>Nymphalidae</taxon>
        <taxon>Satyrinae</taxon>
        <taxon>Satyrini</taxon>
        <taxon>Parargina</taxon>
        <taxon>Pararge</taxon>
    </lineage>
</organism>
<evidence type="ECO:0000256" key="1">
    <source>
        <dbReference type="SAM" id="Phobius"/>
    </source>
</evidence>
<feature type="transmembrane region" description="Helical" evidence="1">
    <location>
        <begin position="38"/>
        <end position="60"/>
    </location>
</feature>
<keyword evidence="3" id="KW-1185">Reference proteome</keyword>
<dbReference type="Proteomes" id="UP000838756">
    <property type="component" value="Unassembled WGS sequence"/>
</dbReference>
<evidence type="ECO:0000313" key="2">
    <source>
        <dbReference type="EMBL" id="CAH2226388.1"/>
    </source>
</evidence>
<comment type="caution">
    <text evidence="2">The sequence shown here is derived from an EMBL/GenBank/DDBJ whole genome shotgun (WGS) entry which is preliminary data.</text>
</comment>
<gene>
    <name evidence="2" type="primary">jg9314</name>
    <name evidence="2" type="ORF">PAEG_LOCUS7094</name>
</gene>
<sequence>MSSFGHANIMYTVSKLSRIFEINANERRYKEIPYPLKRHAFCTYLLVFIYLFILFICTPLKQRNKTKKEQT</sequence>
<dbReference type="EMBL" id="CAKXAJ010021218">
    <property type="protein sequence ID" value="CAH2226388.1"/>
    <property type="molecule type" value="Genomic_DNA"/>
</dbReference>